<evidence type="ECO:0000259" key="3">
    <source>
        <dbReference type="Pfam" id="PF00899"/>
    </source>
</evidence>
<protein>
    <submittedName>
        <fullName evidence="4">Putative SUMO-activating enzyme subunit</fullName>
    </submittedName>
</protein>
<accession>A0A504YUX5</accession>
<name>A0A504YUX5_FASGI</name>
<gene>
    <name evidence="4" type="ORF">FGIG_11230</name>
</gene>
<comment type="caution">
    <text evidence="4">The sequence shown here is derived from an EMBL/GenBank/DDBJ whole genome shotgun (WGS) entry which is preliminary data.</text>
</comment>
<dbReference type="Proteomes" id="UP000316759">
    <property type="component" value="Unassembled WGS sequence"/>
</dbReference>
<dbReference type="InterPro" id="IPR035985">
    <property type="entry name" value="Ubiquitin-activating_enz"/>
</dbReference>
<keyword evidence="5" id="KW-1185">Reference proteome</keyword>
<dbReference type="GO" id="GO:0019948">
    <property type="term" value="F:SUMO activating enzyme activity"/>
    <property type="evidence" value="ECO:0007669"/>
    <property type="project" value="TreeGrafter"/>
</dbReference>
<dbReference type="Gene3D" id="3.40.50.720">
    <property type="entry name" value="NAD(P)-binding Rossmann-like Domain"/>
    <property type="match status" value="2"/>
</dbReference>
<sequence length="305" mass="33510">MCTISPSKAELAGRVENLVCISEAEAALYDRQIRLWGLEAQNKLKCARVLLCGMTLVGAELAKNLVLAGIASLDIIDDQVVTHMDASNFLIPVGASGENRAKASVARTQSLNPMVRVTAKDMEVFSDMENQLRSHDVIILTCSEHIVPKKRTSVPSSGQRTRRSSNTETVHTKKTVVYPTLQKSLELDWMQSVSPKRIPRGFLIMHLFQQYESKGGIIVLDPLRKLWTQLSAKLKIPESTLTDEDLECCCGPRVPAVSAVLGGVVAQEIVRAITAKGSPQGNWYFVDGVHCSVTVEWLPELKESA</sequence>
<dbReference type="InterPro" id="IPR000594">
    <property type="entry name" value="ThiF_NAD_FAD-bd"/>
</dbReference>
<dbReference type="PANTHER" id="PTHR10953:SF162">
    <property type="entry name" value="SUMO-ACTIVATING ENZYME SUBUNIT 1"/>
    <property type="match status" value="1"/>
</dbReference>
<dbReference type="STRING" id="46835.A0A504YUX5"/>
<dbReference type="GO" id="GO:0016925">
    <property type="term" value="P:protein sumoylation"/>
    <property type="evidence" value="ECO:0007669"/>
    <property type="project" value="TreeGrafter"/>
</dbReference>
<dbReference type="PANTHER" id="PTHR10953">
    <property type="entry name" value="UBIQUITIN-ACTIVATING ENZYME E1"/>
    <property type="match status" value="1"/>
</dbReference>
<feature type="region of interest" description="Disordered" evidence="2">
    <location>
        <begin position="150"/>
        <end position="170"/>
    </location>
</feature>
<feature type="domain" description="THIF-type NAD/FAD binding fold" evidence="3">
    <location>
        <begin position="29"/>
        <end position="290"/>
    </location>
</feature>
<dbReference type="Pfam" id="PF00899">
    <property type="entry name" value="ThiF"/>
    <property type="match status" value="1"/>
</dbReference>
<dbReference type="AlphaFoldDB" id="A0A504YUX5"/>
<dbReference type="OrthoDB" id="412647at2759"/>
<reference evidence="4 5" key="1">
    <citation type="submission" date="2019-04" db="EMBL/GenBank/DDBJ databases">
        <title>Annotation for the trematode Fasciola gigantica.</title>
        <authorList>
            <person name="Choi Y.-J."/>
        </authorList>
    </citation>
    <scope>NUCLEOTIDE SEQUENCE [LARGE SCALE GENOMIC DNA]</scope>
    <source>
        <strain evidence="4">Uganda_cow_1</strain>
    </source>
</reference>
<dbReference type="InterPro" id="IPR045886">
    <property type="entry name" value="ThiF/MoeB/HesA"/>
</dbReference>
<organism evidence="4 5">
    <name type="scientific">Fasciola gigantica</name>
    <name type="common">Giant liver fluke</name>
    <dbReference type="NCBI Taxonomy" id="46835"/>
    <lineage>
        <taxon>Eukaryota</taxon>
        <taxon>Metazoa</taxon>
        <taxon>Spiralia</taxon>
        <taxon>Lophotrochozoa</taxon>
        <taxon>Platyhelminthes</taxon>
        <taxon>Trematoda</taxon>
        <taxon>Digenea</taxon>
        <taxon>Plagiorchiida</taxon>
        <taxon>Echinostomata</taxon>
        <taxon>Echinostomatoidea</taxon>
        <taxon>Fasciolidae</taxon>
        <taxon>Fasciola</taxon>
    </lineage>
</organism>
<dbReference type="GO" id="GO:0005737">
    <property type="term" value="C:cytoplasm"/>
    <property type="evidence" value="ECO:0007669"/>
    <property type="project" value="TreeGrafter"/>
</dbReference>
<evidence type="ECO:0000313" key="4">
    <source>
        <dbReference type="EMBL" id="TPP64419.1"/>
    </source>
</evidence>
<dbReference type="EMBL" id="SUNJ01004460">
    <property type="protein sequence ID" value="TPP64419.1"/>
    <property type="molecule type" value="Genomic_DNA"/>
</dbReference>
<evidence type="ECO:0000313" key="5">
    <source>
        <dbReference type="Proteomes" id="UP000316759"/>
    </source>
</evidence>
<comment type="similarity">
    <text evidence="1">Belongs to the ubiquitin-activating E1 family.</text>
</comment>
<evidence type="ECO:0000256" key="1">
    <source>
        <dbReference type="ARBA" id="ARBA00005673"/>
    </source>
</evidence>
<evidence type="ECO:0000256" key="2">
    <source>
        <dbReference type="SAM" id="MobiDB-lite"/>
    </source>
</evidence>
<dbReference type="SUPFAM" id="SSF69572">
    <property type="entry name" value="Activating enzymes of the ubiquitin-like proteins"/>
    <property type="match status" value="1"/>
</dbReference>
<dbReference type="GO" id="GO:0031510">
    <property type="term" value="C:SUMO activating enzyme complex"/>
    <property type="evidence" value="ECO:0007669"/>
    <property type="project" value="TreeGrafter"/>
</dbReference>
<proteinExistence type="inferred from homology"/>
<feature type="compositionally biased region" description="Polar residues" evidence="2">
    <location>
        <begin position="153"/>
        <end position="169"/>
    </location>
</feature>